<dbReference type="InterPro" id="IPR011335">
    <property type="entry name" value="Restrct_endonuc-II-like"/>
</dbReference>
<keyword evidence="3" id="KW-0255">Endonuclease</keyword>
<dbReference type="GO" id="GO:0003676">
    <property type="term" value="F:nucleic acid binding"/>
    <property type="evidence" value="ECO:0007669"/>
    <property type="project" value="InterPro"/>
</dbReference>
<proteinExistence type="predicted"/>
<name>A0A7Y3WUF8_9CLOT</name>
<dbReference type="Pfam" id="PF08722">
    <property type="entry name" value="Tn7_TnsA-like_N"/>
    <property type="match status" value="1"/>
</dbReference>
<dbReference type="InterPro" id="IPR011856">
    <property type="entry name" value="tRNA_endonuc-like_dom_sf"/>
</dbReference>
<sequence>MSKEIEISKKYKKHIKEERGVGEGKDYIPWIKIHEFSSKGRATRIMGLVTKRIHHFNSDNQLRAFLIFEASDCVIDIRETYPLLDLMKVIDDKEDLSLDKFRDKTSGEQFVITTNFLLTIKEADGKIKYIARAVKNCTELSKKITIEKLEIERRFWMAKNVDFKIITDKELNRNLCKNLQWIRETILDGPELMPKREELSSQLYFYMFNNRNIIIKDLFKDFEGRNELDRGNALYLFRYLLGIKRIVVDMTKIIDFNCRVEDSLKFLEEA</sequence>
<evidence type="ECO:0000259" key="1">
    <source>
        <dbReference type="Pfam" id="PF08721"/>
    </source>
</evidence>
<dbReference type="InterPro" id="IPR036388">
    <property type="entry name" value="WH-like_DNA-bd_sf"/>
</dbReference>
<dbReference type="InterPro" id="IPR014833">
    <property type="entry name" value="TnsA_N"/>
</dbReference>
<evidence type="ECO:0000313" key="3">
    <source>
        <dbReference type="EMBL" id="NNU78121.1"/>
    </source>
</evidence>
<reference evidence="3 4" key="1">
    <citation type="submission" date="2020-05" db="EMBL/GenBank/DDBJ databases">
        <title>Complete genome of Clostridium estertheticum subspecies estertheticum, isolated from Vacuum packed lamb meat from New Zealand imported to Switzerland.</title>
        <authorList>
            <person name="Wambui J."/>
            <person name="Stevens M.J.A."/>
            <person name="Stephan R."/>
        </authorList>
    </citation>
    <scope>NUCLEOTIDE SEQUENCE [LARGE SCALE GENOMIC DNA]</scope>
    <source>
        <strain evidence="3 4">CEST001</strain>
    </source>
</reference>
<dbReference type="GO" id="GO:0004519">
    <property type="term" value="F:endonuclease activity"/>
    <property type="evidence" value="ECO:0007669"/>
    <property type="project" value="UniProtKB-KW"/>
</dbReference>
<dbReference type="Gene3D" id="3.40.1350.10">
    <property type="match status" value="1"/>
</dbReference>
<evidence type="ECO:0000259" key="2">
    <source>
        <dbReference type="Pfam" id="PF08722"/>
    </source>
</evidence>
<evidence type="ECO:0000313" key="4">
    <source>
        <dbReference type="Proteomes" id="UP000531659"/>
    </source>
</evidence>
<dbReference type="AlphaFoldDB" id="A0A7Y3WUF8"/>
<feature type="domain" description="TnsA endonuclease N-terminal" evidence="2">
    <location>
        <begin position="72"/>
        <end position="168"/>
    </location>
</feature>
<organism evidence="3 4">
    <name type="scientific">Clostridium estertheticum</name>
    <dbReference type="NCBI Taxonomy" id="238834"/>
    <lineage>
        <taxon>Bacteria</taxon>
        <taxon>Bacillati</taxon>
        <taxon>Bacillota</taxon>
        <taxon>Clostridia</taxon>
        <taxon>Eubacteriales</taxon>
        <taxon>Clostridiaceae</taxon>
        <taxon>Clostridium</taxon>
    </lineage>
</organism>
<keyword evidence="3" id="KW-0540">Nuclease</keyword>
<accession>A0A7Y3WUF8</accession>
<dbReference type="CDD" id="cd22362">
    <property type="entry name" value="TnsA_endonuclease-like"/>
    <property type="match status" value="1"/>
</dbReference>
<feature type="domain" description="TnsA endonuclease C-terminal" evidence="1">
    <location>
        <begin position="170"/>
        <end position="250"/>
    </location>
</feature>
<dbReference type="Gene3D" id="1.10.10.10">
    <property type="entry name" value="Winged helix-like DNA-binding domain superfamily/Winged helix DNA-binding domain"/>
    <property type="match status" value="1"/>
</dbReference>
<dbReference type="RefSeq" id="WP_171298711.1">
    <property type="nucleotide sequence ID" value="NZ_CP087098.1"/>
</dbReference>
<comment type="caution">
    <text evidence="3">The sequence shown here is derived from an EMBL/GenBank/DDBJ whole genome shotgun (WGS) entry which is preliminary data.</text>
</comment>
<dbReference type="SUPFAM" id="SSF52980">
    <property type="entry name" value="Restriction endonuclease-like"/>
    <property type="match status" value="1"/>
</dbReference>
<dbReference type="InterPro" id="IPR014832">
    <property type="entry name" value="TnsA_C"/>
</dbReference>
<protein>
    <submittedName>
        <fullName evidence="3">Heteromeric transposase endonuclease subunit TnsA</fullName>
    </submittedName>
</protein>
<keyword evidence="3" id="KW-0378">Hydrolase</keyword>
<dbReference type="Proteomes" id="UP000531659">
    <property type="component" value="Unassembled WGS sequence"/>
</dbReference>
<dbReference type="Pfam" id="PF08721">
    <property type="entry name" value="Tn7_Tnp_TnsA_C"/>
    <property type="match status" value="1"/>
</dbReference>
<gene>
    <name evidence="3" type="ORF">HLQ16_19600</name>
</gene>
<dbReference type="EMBL" id="JABEYB010000019">
    <property type="protein sequence ID" value="NNU78121.1"/>
    <property type="molecule type" value="Genomic_DNA"/>
</dbReference>